<name>A0A7W3JTT1_9MICO</name>
<keyword evidence="1" id="KW-1133">Transmembrane helix</keyword>
<protein>
    <submittedName>
        <fullName evidence="2">Uncharacterized protein</fullName>
    </submittedName>
</protein>
<evidence type="ECO:0000313" key="3">
    <source>
        <dbReference type="Proteomes" id="UP000524237"/>
    </source>
</evidence>
<keyword evidence="1" id="KW-0472">Membrane</keyword>
<dbReference type="Proteomes" id="UP000524237">
    <property type="component" value="Unassembled WGS sequence"/>
</dbReference>
<evidence type="ECO:0000313" key="2">
    <source>
        <dbReference type="EMBL" id="MBA8829136.1"/>
    </source>
</evidence>
<accession>A0A7W3JTT1</accession>
<keyword evidence="1" id="KW-0812">Transmembrane</keyword>
<evidence type="ECO:0000256" key="1">
    <source>
        <dbReference type="SAM" id="Phobius"/>
    </source>
</evidence>
<feature type="transmembrane region" description="Helical" evidence="1">
    <location>
        <begin position="12"/>
        <end position="31"/>
    </location>
</feature>
<keyword evidence="3" id="KW-1185">Reference proteome</keyword>
<proteinExistence type="predicted"/>
<organism evidence="2 3">
    <name type="scientific">Alpinimonas psychrophila</name>
    <dbReference type="NCBI Taxonomy" id="748908"/>
    <lineage>
        <taxon>Bacteria</taxon>
        <taxon>Bacillati</taxon>
        <taxon>Actinomycetota</taxon>
        <taxon>Actinomycetes</taxon>
        <taxon>Micrococcales</taxon>
        <taxon>Microbacteriaceae</taxon>
        <taxon>Alpinimonas</taxon>
    </lineage>
</organism>
<comment type="caution">
    <text evidence="2">The sequence shown here is derived from an EMBL/GenBank/DDBJ whole genome shotgun (WGS) entry which is preliminary data.</text>
</comment>
<dbReference type="RefSeq" id="WP_182484582.1">
    <property type="nucleotide sequence ID" value="NZ_JACGWU010000003.1"/>
</dbReference>
<sequence length="140" mass="14453">MGAWFKAHTVAVLVGAAIILLAIIGVIFFSLNSTRTPAMATITKVTYSQTQAGTNAAPVNVVITSSTKIAALEKLLTTYEIQPGVTDTLGSSTGCVGGLTSKVTLAYSDGKKADFSTYVCGTDNPKFSVALSELLASWAA</sequence>
<reference evidence="2 3" key="1">
    <citation type="submission" date="2020-07" db="EMBL/GenBank/DDBJ databases">
        <title>Sequencing the genomes of 1000 actinobacteria strains.</title>
        <authorList>
            <person name="Klenk H.-P."/>
        </authorList>
    </citation>
    <scope>NUCLEOTIDE SEQUENCE [LARGE SCALE GENOMIC DNA]</scope>
    <source>
        <strain evidence="2 3">DSM 23737</strain>
    </source>
</reference>
<dbReference type="AlphaFoldDB" id="A0A7W3JTT1"/>
<gene>
    <name evidence="2" type="ORF">FB555_001239</name>
</gene>
<dbReference type="EMBL" id="JACGWU010000003">
    <property type="protein sequence ID" value="MBA8829136.1"/>
    <property type="molecule type" value="Genomic_DNA"/>
</dbReference>